<name>A0A059DAR3_EUCGR</name>
<reference evidence="1" key="1">
    <citation type="submission" date="2013-07" db="EMBL/GenBank/DDBJ databases">
        <title>The genome of Eucalyptus grandis.</title>
        <authorList>
            <person name="Schmutz J."/>
            <person name="Hayes R."/>
            <person name="Myburg A."/>
            <person name="Tuskan G."/>
            <person name="Grattapaglia D."/>
            <person name="Rokhsar D.S."/>
        </authorList>
    </citation>
    <scope>NUCLEOTIDE SEQUENCE</scope>
    <source>
        <tissue evidence="1">Leaf extractions</tissue>
    </source>
</reference>
<dbReference type="AlphaFoldDB" id="A0A059DAR3"/>
<dbReference type="EMBL" id="KK198753">
    <property type="protein sequence ID" value="KCW87682.1"/>
    <property type="molecule type" value="Genomic_DNA"/>
</dbReference>
<evidence type="ECO:0000313" key="1">
    <source>
        <dbReference type="EMBL" id="KCW87682.1"/>
    </source>
</evidence>
<protein>
    <submittedName>
        <fullName evidence="1">Uncharacterized protein</fullName>
    </submittedName>
</protein>
<gene>
    <name evidence="1" type="ORF">EUGRSUZ_A00067</name>
</gene>
<dbReference type="InParanoid" id="A0A059DAR3"/>
<accession>A0A059DAR3</accession>
<organism evidence="1">
    <name type="scientific">Eucalyptus grandis</name>
    <name type="common">Flooded gum</name>
    <dbReference type="NCBI Taxonomy" id="71139"/>
    <lineage>
        <taxon>Eukaryota</taxon>
        <taxon>Viridiplantae</taxon>
        <taxon>Streptophyta</taxon>
        <taxon>Embryophyta</taxon>
        <taxon>Tracheophyta</taxon>
        <taxon>Spermatophyta</taxon>
        <taxon>Magnoliopsida</taxon>
        <taxon>eudicotyledons</taxon>
        <taxon>Gunneridae</taxon>
        <taxon>Pentapetalae</taxon>
        <taxon>rosids</taxon>
        <taxon>malvids</taxon>
        <taxon>Myrtales</taxon>
        <taxon>Myrtaceae</taxon>
        <taxon>Myrtoideae</taxon>
        <taxon>Eucalypteae</taxon>
        <taxon>Eucalyptus</taxon>
    </lineage>
</organism>
<dbReference type="Gramene" id="KCW87682">
    <property type="protein sequence ID" value="KCW87682"/>
    <property type="gene ID" value="EUGRSUZ_A00067"/>
</dbReference>
<proteinExistence type="predicted"/>
<sequence>MINSIIKASSKLSNKQGSPFHPCLCAQAGSRHILFHLQFHHGFVHGVQGLGNFNEAKHSRNNILKCGNREYSSPINEAKHSRNNILKCGIGSTPLLSKQVLQDNLKRNTSNDPY</sequence>